<keyword evidence="2" id="KW-0560">Oxidoreductase</keyword>
<evidence type="ECO:0000259" key="3">
    <source>
        <dbReference type="Pfam" id="PF00171"/>
    </source>
</evidence>
<evidence type="ECO:0000256" key="1">
    <source>
        <dbReference type="ARBA" id="ARBA00009986"/>
    </source>
</evidence>
<dbReference type="AlphaFoldDB" id="A0A1H9KDI9"/>
<proteinExistence type="inferred from homology"/>
<dbReference type="SUPFAM" id="SSF53720">
    <property type="entry name" value="ALDH-like"/>
    <property type="match status" value="1"/>
</dbReference>
<name>A0A1H9KDI9_9GAMM</name>
<dbReference type="GO" id="GO:0006081">
    <property type="term" value="P:aldehyde metabolic process"/>
    <property type="evidence" value="ECO:0007669"/>
    <property type="project" value="InterPro"/>
</dbReference>
<dbReference type="GO" id="GO:0005737">
    <property type="term" value="C:cytoplasm"/>
    <property type="evidence" value="ECO:0007669"/>
    <property type="project" value="TreeGrafter"/>
</dbReference>
<dbReference type="Proteomes" id="UP000242515">
    <property type="component" value="Unassembled WGS sequence"/>
</dbReference>
<reference evidence="5" key="1">
    <citation type="submission" date="2016-10" db="EMBL/GenBank/DDBJ databases">
        <authorList>
            <person name="Varghese N."/>
            <person name="Submissions S."/>
        </authorList>
    </citation>
    <scope>NUCLEOTIDE SEQUENCE [LARGE SCALE GENOMIC DNA]</scope>
    <source>
        <strain evidence="5">8N4</strain>
    </source>
</reference>
<gene>
    <name evidence="4" type="ORF">SAMN05216522_10974</name>
</gene>
<dbReference type="InterPro" id="IPR016162">
    <property type="entry name" value="Ald_DH_N"/>
</dbReference>
<evidence type="ECO:0000313" key="5">
    <source>
        <dbReference type="Proteomes" id="UP000242515"/>
    </source>
</evidence>
<dbReference type="GO" id="GO:0004029">
    <property type="term" value="F:aldehyde dehydrogenase (NAD+) activity"/>
    <property type="evidence" value="ECO:0007669"/>
    <property type="project" value="TreeGrafter"/>
</dbReference>
<sequence length="265" mass="28864">MGAIAGGNTAMIKPSEQVPHTAKVIEDIVNTAFDSDYLAVVQGAREENTVLLSLPFDFIFFTGSPNVGRVVMEAAAKHLTPVVLELGGKTPLLVLPDADFDQVTQQLMFGKYTNSGQTCVAPDYVLVPSSLKTSLVDRLTQAIREQLPNVHSTGKVVSQRQVEHLLELLKQTRGHVEIVGQADPANHYLHAAVVSDVQWDDALMQEELFGPVLPIVNYEGVDQVVQEINRRPPNPLAFYVFTKDTATGKKVISAVPSGERKSTAH</sequence>
<dbReference type="Gene3D" id="3.40.309.10">
    <property type="entry name" value="Aldehyde Dehydrogenase, Chain A, domain 2"/>
    <property type="match status" value="1"/>
</dbReference>
<dbReference type="InterPro" id="IPR015590">
    <property type="entry name" value="Aldehyde_DH_dom"/>
</dbReference>
<dbReference type="InterPro" id="IPR012394">
    <property type="entry name" value="Aldehyde_DH_NAD(P)"/>
</dbReference>
<keyword evidence="5" id="KW-1185">Reference proteome</keyword>
<dbReference type="EMBL" id="FOGC01000009">
    <property type="protein sequence ID" value="SEQ97007.1"/>
    <property type="molecule type" value="Genomic_DNA"/>
</dbReference>
<comment type="similarity">
    <text evidence="1">Belongs to the aldehyde dehydrogenase family.</text>
</comment>
<evidence type="ECO:0000256" key="2">
    <source>
        <dbReference type="ARBA" id="ARBA00023002"/>
    </source>
</evidence>
<dbReference type="PANTHER" id="PTHR43570">
    <property type="entry name" value="ALDEHYDE DEHYDROGENASE"/>
    <property type="match status" value="1"/>
</dbReference>
<dbReference type="Pfam" id="PF00171">
    <property type="entry name" value="Aldedh"/>
    <property type="match status" value="1"/>
</dbReference>
<organism evidence="4 5">
    <name type="scientific">Rosenbergiella nectarea</name>
    <dbReference type="NCBI Taxonomy" id="988801"/>
    <lineage>
        <taxon>Bacteria</taxon>
        <taxon>Pseudomonadati</taxon>
        <taxon>Pseudomonadota</taxon>
        <taxon>Gammaproteobacteria</taxon>
        <taxon>Enterobacterales</taxon>
        <taxon>Erwiniaceae</taxon>
        <taxon>Rosenbergiella</taxon>
    </lineage>
</organism>
<dbReference type="Gene3D" id="3.40.605.10">
    <property type="entry name" value="Aldehyde Dehydrogenase, Chain A, domain 1"/>
    <property type="match status" value="1"/>
</dbReference>
<dbReference type="PANTHER" id="PTHR43570:SF16">
    <property type="entry name" value="ALDEHYDE DEHYDROGENASE TYPE III, ISOFORM Q"/>
    <property type="match status" value="1"/>
</dbReference>
<accession>A0A1H9KDI9</accession>
<dbReference type="InterPro" id="IPR016163">
    <property type="entry name" value="Ald_DH_C"/>
</dbReference>
<dbReference type="PROSITE" id="PS00070">
    <property type="entry name" value="ALDEHYDE_DEHYDR_CYS"/>
    <property type="match status" value="1"/>
</dbReference>
<dbReference type="InterPro" id="IPR016160">
    <property type="entry name" value="Ald_DH_CS_CYS"/>
</dbReference>
<dbReference type="STRING" id="988801.SAMN05216522_10974"/>
<protein>
    <submittedName>
        <fullName evidence="4">Aldehyde dehydrogenase (NAD+)</fullName>
    </submittedName>
</protein>
<evidence type="ECO:0000313" key="4">
    <source>
        <dbReference type="EMBL" id="SEQ97007.1"/>
    </source>
</evidence>
<dbReference type="InterPro" id="IPR016161">
    <property type="entry name" value="Ald_DH/histidinol_DH"/>
</dbReference>
<feature type="domain" description="Aldehyde dehydrogenase" evidence="3">
    <location>
        <begin position="3"/>
        <end position="258"/>
    </location>
</feature>